<evidence type="ECO:0000256" key="1">
    <source>
        <dbReference type="ARBA" id="ARBA00008304"/>
    </source>
</evidence>
<sequence length="2013" mass="218127">MADDDNSNPKILPFDEARLSEDDKDMVLFQWLASTQRSLEDATPDILKASHPDLLESFIKIIEASDPYPPPSRPSRRLVAQSLLLLFSRGELKGLFDSVQRLSKLVPDVKPPMSDLPRVAALYVIGELMASFGAQVMSLMNDITVMTIKISKSTSLPTLIRYHALLCLSKSLGSARRAVTDATLRDITKLVKTTILDKSLPVERATADVIVALYPDDSPLKTVVEVEAFINLCVKSLDGSDRSTRRHLASLAGRILASTQEEREVPHSEPPKRGKGQPEDRDQDASTSIKPSETRSCLLTPTEMFHQLSIHLGKGLVGRKVLVGLCEMYASLLLSLGSEYVEKNYSIIVAHFMNEFIANPRNTSTRQDRLLVRTLVGTLLRDLIGVRLLSEQGQIAAIQELSGSYLKRWPALMPGKSEPSALALTVALIEVAGLLRQLGNSPPPVQDALSDPLVTLLSHPNHTTRISAAWALQCFCYATPLRLPKVILIVVEKLQRDLTLLASPTASSDVHFRALGYAYGLGGLLSIIPDRPLYVSYDISAKVLDMAIQVLKRAGEHDLQAAAVEVEVSWSLISSLMTLGPNFVQTYLQQLLVLWRNALPKPTNKDTTSASGRNPLEWSFLLHVRESALGAILCFLQHNNPVLVSLDVARRLSSLLNNALQFTVAFLAQSNDEQLDQPVASKDGVGLTLRTRESLLRRRIYQCFSSIGFAGITEATQASLLQSTITLFASADGYAGSPVQAAIASSSGSFNSIWQSTDGYAYGLAYFYTQFEGGEFADKNSSNKDVVESYFDEILGRPILGSCEHDPLTLWESRPSNAHKSWPSPPSPITSVVDHAIQLFSLLLPTQDQESAARAVKELVDSTRSPRLDRNAGRRAAVSINANIALCLALRAAASNVRQGREALGNAKVTNTLSSFLKESLTSGDPLLRLCCSESTGRLASLAGTTFMTGQIKMLVDEIVSNRDPNSRAGCAIAFGAIHSHVGSLAAGPLLKTSVNMLMSLSNDPHPLVHFWTIKSLAKVIDSASLAYAPFVPSTLSMLFKVYTLDTHETEGGTLPYANISGDLPTYQTVCQVIDGVITVLGPDIQESNRTRSLVIDLVRSFLAEEDEGICVEAIKCIQHFLMFAAEHARIPSLVSQFRVHMASPRTPLKVASINALYQLVQKDAISMSKLGGDQLVEELFGMLDNDPSIEGVRNVILAWLQQTAIHNPSAWIDLCQRIMSRTTATQRIAQNVTAGPALQDDEGESLSIGMAQDSAASNRGYGTSRWRTQLFALQCLHDICGIVGRSGRQEHISLPYAKLNGIPTHGLLVTRVPDLIKMAFTASAAYVPEIRLEGLKVLRDVIEVFATSPDPLYTDALLLEQHQAPITAALTPAFSSDTTPEILALAIETCAVFVGCGVVKDVGRMGRILKHLTSALEQSKETGTLSLGDAGELSPNASVMLRIATLSAWAELAIASVAQEYLKDLIKPYKSSLASLWVASLRDYASVRADTEALQEDTPAALDVSYTNLGKEVLLPYYQTAWPVILEAIATAMQDGDAHVLSAMDGNEIVMNGASQPTPRTEPTALFFVIFGLVYEALASPETDSSPGHRTISVIALKCLKHLVRPQYSGHAFFDQANFDELISLFYRMTITEPAIVVVHILEVLSSLVVSQGTKLAELDALAVTGNITSTTAVPPSAPRAQCLKLCAFILKRAFATGGDNSSDRIKLVSVGFESYIAIMKTFPPAMQGELRTVGVYLYGELLKNETSIVDLASPTLPALKSLLEVPREFKDPSDGYAKLVHGILSACLVNIDHMSGRQGLASTRKVQSNLLASVLVLTIVPATIKLSQAAIDHCCFLICQKLTVDEVSLTAAHCAKTLIIAAASGNQPLRQCPRLLMPGLIEFVAQSAGMIEGGTLPETRLAALNEVWKAFSLFFASVPEDLRVRLLCVLLPTATLVLDPNCSPLSPLHTQGITHLLSYATSAPAAFKEATGTLPNSTREVLEMSIRQAVGGTGGAKQLQASKPQISLRSF</sequence>
<dbReference type="Pfam" id="PF25808">
    <property type="entry name" value="TPR_LAA1_C"/>
    <property type="match status" value="1"/>
</dbReference>
<gene>
    <name evidence="4" type="ORF">BJ322DRAFT_1066017</name>
</gene>
<dbReference type="InterPro" id="IPR016024">
    <property type="entry name" value="ARM-type_fold"/>
</dbReference>
<dbReference type="InterPro" id="IPR046837">
    <property type="entry name" value="Laa1/Sip1/HEATR5-like_HEAT"/>
</dbReference>
<dbReference type="InterPro" id="IPR057981">
    <property type="entry name" value="TPR_LAA1-like_C"/>
</dbReference>
<dbReference type="EMBL" id="WIUZ02000008">
    <property type="protein sequence ID" value="KAF9784736.1"/>
    <property type="molecule type" value="Genomic_DNA"/>
</dbReference>
<accession>A0A9P6L6R6</accession>
<dbReference type="GO" id="GO:0005829">
    <property type="term" value="C:cytosol"/>
    <property type="evidence" value="ECO:0007669"/>
    <property type="project" value="GOC"/>
</dbReference>
<dbReference type="Gene3D" id="1.25.10.10">
    <property type="entry name" value="Leucine-rich Repeat Variant"/>
    <property type="match status" value="2"/>
</dbReference>
<reference evidence="4" key="2">
    <citation type="submission" date="2020-11" db="EMBL/GenBank/DDBJ databases">
        <authorList>
            <consortium name="DOE Joint Genome Institute"/>
            <person name="Kuo A."/>
            <person name="Miyauchi S."/>
            <person name="Kiss E."/>
            <person name="Drula E."/>
            <person name="Kohler A."/>
            <person name="Sanchez-Garcia M."/>
            <person name="Andreopoulos B."/>
            <person name="Barry K.W."/>
            <person name="Bonito G."/>
            <person name="Buee M."/>
            <person name="Carver A."/>
            <person name="Chen C."/>
            <person name="Cichocki N."/>
            <person name="Clum A."/>
            <person name="Culley D."/>
            <person name="Crous P.W."/>
            <person name="Fauchery L."/>
            <person name="Girlanda M."/>
            <person name="Hayes R."/>
            <person name="Keri Z."/>
            <person name="Labutti K."/>
            <person name="Lipzen A."/>
            <person name="Lombard V."/>
            <person name="Magnuson J."/>
            <person name="Maillard F."/>
            <person name="Morin E."/>
            <person name="Murat C."/>
            <person name="Nolan M."/>
            <person name="Ohm R."/>
            <person name="Pangilinan J."/>
            <person name="Pereira M."/>
            <person name="Perotto S."/>
            <person name="Peter M."/>
            <person name="Riley R."/>
            <person name="Sitrit Y."/>
            <person name="Stielow B."/>
            <person name="Szollosi G."/>
            <person name="Zifcakova L."/>
            <person name="Stursova M."/>
            <person name="Spatafora J.W."/>
            <person name="Tedersoo L."/>
            <person name="Vaario L.-M."/>
            <person name="Yamada A."/>
            <person name="Yan M."/>
            <person name="Wang P."/>
            <person name="Xu J."/>
            <person name="Bruns T."/>
            <person name="Baldrian P."/>
            <person name="Vilgalys R."/>
            <person name="Henrissat B."/>
            <person name="Grigoriev I.V."/>
            <person name="Hibbett D."/>
            <person name="Nagy L.G."/>
            <person name="Martin F.M."/>
        </authorList>
    </citation>
    <scope>NUCLEOTIDE SEQUENCE</scope>
    <source>
        <strain evidence="4">UH-Tt-Lm1</strain>
    </source>
</reference>
<name>A0A9P6L6R6_9AGAM</name>
<evidence type="ECO:0000313" key="4">
    <source>
        <dbReference type="EMBL" id="KAF9784736.1"/>
    </source>
</evidence>
<proteinExistence type="inferred from homology"/>
<dbReference type="GO" id="GO:0005794">
    <property type="term" value="C:Golgi apparatus"/>
    <property type="evidence" value="ECO:0007669"/>
    <property type="project" value="TreeGrafter"/>
</dbReference>
<feature type="domain" description="LAA1-like C-terminal TPR repeats" evidence="3">
    <location>
        <begin position="1830"/>
        <end position="1999"/>
    </location>
</feature>
<keyword evidence="5" id="KW-1185">Reference proteome</keyword>
<dbReference type="GO" id="GO:0030139">
    <property type="term" value="C:endocytic vesicle"/>
    <property type="evidence" value="ECO:0007669"/>
    <property type="project" value="TreeGrafter"/>
</dbReference>
<dbReference type="PANTHER" id="PTHR21663">
    <property type="entry name" value="HYPOTHETICAL HEAT DOMAIN-CONTAINING"/>
    <property type="match status" value="1"/>
</dbReference>
<organism evidence="4 5">
    <name type="scientific">Thelephora terrestris</name>
    <dbReference type="NCBI Taxonomy" id="56493"/>
    <lineage>
        <taxon>Eukaryota</taxon>
        <taxon>Fungi</taxon>
        <taxon>Dikarya</taxon>
        <taxon>Basidiomycota</taxon>
        <taxon>Agaricomycotina</taxon>
        <taxon>Agaricomycetes</taxon>
        <taxon>Thelephorales</taxon>
        <taxon>Thelephoraceae</taxon>
        <taxon>Thelephora</taxon>
    </lineage>
</organism>
<feature type="compositionally biased region" description="Basic and acidic residues" evidence="2">
    <location>
        <begin position="260"/>
        <end position="284"/>
    </location>
</feature>
<protein>
    <submittedName>
        <fullName evidence="4">Clathrin-coated vesicle protein</fullName>
    </submittedName>
</protein>
<comment type="caution">
    <text evidence="4">The sequence shown here is derived from an EMBL/GenBank/DDBJ whole genome shotgun (WGS) entry which is preliminary data.</text>
</comment>
<evidence type="ECO:0000259" key="3">
    <source>
        <dbReference type="Pfam" id="PF25808"/>
    </source>
</evidence>
<evidence type="ECO:0000256" key="2">
    <source>
        <dbReference type="SAM" id="MobiDB-lite"/>
    </source>
</evidence>
<dbReference type="GO" id="GO:0042147">
    <property type="term" value="P:retrograde transport, endosome to Golgi"/>
    <property type="evidence" value="ECO:0007669"/>
    <property type="project" value="TreeGrafter"/>
</dbReference>
<feature type="region of interest" description="Disordered" evidence="2">
    <location>
        <begin position="259"/>
        <end position="293"/>
    </location>
</feature>
<dbReference type="GO" id="GO:0006897">
    <property type="term" value="P:endocytosis"/>
    <property type="evidence" value="ECO:0007669"/>
    <property type="project" value="TreeGrafter"/>
</dbReference>
<dbReference type="InterPro" id="IPR011989">
    <property type="entry name" value="ARM-like"/>
</dbReference>
<dbReference type="GO" id="GO:0016020">
    <property type="term" value="C:membrane"/>
    <property type="evidence" value="ECO:0007669"/>
    <property type="project" value="TreeGrafter"/>
</dbReference>
<evidence type="ECO:0000313" key="5">
    <source>
        <dbReference type="Proteomes" id="UP000736335"/>
    </source>
</evidence>
<dbReference type="GO" id="GO:0008104">
    <property type="term" value="P:intracellular protein localization"/>
    <property type="evidence" value="ECO:0007669"/>
    <property type="project" value="TreeGrafter"/>
</dbReference>
<dbReference type="OrthoDB" id="192608at2759"/>
<dbReference type="SUPFAM" id="SSF48371">
    <property type="entry name" value="ARM repeat"/>
    <property type="match status" value="2"/>
</dbReference>
<reference evidence="4" key="1">
    <citation type="journal article" date="2020" name="Nat. Commun.">
        <title>Large-scale genome sequencing of mycorrhizal fungi provides insights into the early evolution of symbiotic traits.</title>
        <authorList>
            <person name="Miyauchi S."/>
            <person name="Kiss E."/>
            <person name="Kuo A."/>
            <person name="Drula E."/>
            <person name="Kohler A."/>
            <person name="Sanchez-Garcia M."/>
            <person name="Morin E."/>
            <person name="Andreopoulos B."/>
            <person name="Barry K.W."/>
            <person name="Bonito G."/>
            <person name="Buee M."/>
            <person name="Carver A."/>
            <person name="Chen C."/>
            <person name="Cichocki N."/>
            <person name="Clum A."/>
            <person name="Culley D."/>
            <person name="Crous P.W."/>
            <person name="Fauchery L."/>
            <person name="Girlanda M."/>
            <person name="Hayes R.D."/>
            <person name="Keri Z."/>
            <person name="LaButti K."/>
            <person name="Lipzen A."/>
            <person name="Lombard V."/>
            <person name="Magnuson J."/>
            <person name="Maillard F."/>
            <person name="Murat C."/>
            <person name="Nolan M."/>
            <person name="Ohm R.A."/>
            <person name="Pangilinan J."/>
            <person name="Pereira M.F."/>
            <person name="Perotto S."/>
            <person name="Peter M."/>
            <person name="Pfister S."/>
            <person name="Riley R."/>
            <person name="Sitrit Y."/>
            <person name="Stielow J.B."/>
            <person name="Szollosi G."/>
            <person name="Zifcakova L."/>
            <person name="Stursova M."/>
            <person name="Spatafora J.W."/>
            <person name="Tedersoo L."/>
            <person name="Vaario L.M."/>
            <person name="Yamada A."/>
            <person name="Yan M."/>
            <person name="Wang P."/>
            <person name="Xu J."/>
            <person name="Bruns T."/>
            <person name="Baldrian P."/>
            <person name="Vilgalys R."/>
            <person name="Dunand C."/>
            <person name="Henrissat B."/>
            <person name="Grigoriev I.V."/>
            <person name="Hibbett D."/>
            <person name="Nagy L.G."/>
            <person name="Martin F.M."/>
        </authorList>
    </citation>
    <scope>NUCLEOTIDE SEQUENCE</scope>
    <source>
        <strain evidence="4">UH-Tt-Lm1</strain>
    </source>
</reference>
<dbReference type="Proteomes" id="UP000736335">
    <property type="component" value="Unassembled WGS sequence"/>
</dbReference>
<dbReference type="InterPro" id="IPR040108">
    <property type="entry name" value="Laa1/Sip1/HEATR5"/>
</dbReference>
<dbReference type="Pfam" id="PF20210">
    <property type="entry name" value="Laa1_Sip1_HTR5"/>
    <property type="match status" value="1"/>
</dbReference>
<comment type="similarity">
    <text evidence="1">Belongs to the HEATR5 family.</text>
</comment>
<dbReference type="PANTHER" id="PTHR21663:SF0">
    <property type="entry name" value="HEAT REPEAT-CONTAINING PROTEIN 5B"/>
    <property type="match status" value="1"/>
</dbReference>